<proteinExistence type="predicted"/>
<accession>A0ACC3TDG7</accession>
<dbReference type="EMBL" id="MU970298">
    <property type="protein sequence ID" value="KAK9318816.1"/>
    <property type="molecule type" value="Genomic_DNA"/>
</dbReference>
<name>A0ACC3TDG7_9ASCO</name>
<gene>
    <name evidence="1" type="ORF">V1517DRAFT_334510</name>
</gene>
<reference evidence="2" key="1">
    <citation type="journal article" date="2024" name="Front. Bioeng. Biotechnol.">
        <title>Genome-scale model development and genomic sequencing of the oleaginous clade Lipomyces.</title>
        <authorList>
            <person name="Czajka J.J."/>
            <person name="Han Y."/>
            <person name="Kim J."/>
            <person name="Mondo S.J."/>
            <person name="Hofstad B.A."/>
            <person name="Robles A."/>
            <person name="Haridas S."/>
            <person name="Riley R."/>
            <person name="LaButti K."/>
            <person name="Pangilinan J."/>
            <person name="Andreopoulos W."/>
            <person name="Lipzen A."/>
            <person name="Yan J."/>
            <person name="Wang M."/>
            <person name="Ng V."/>
            <person name="Grigoriev I.V."/>
            <person name="Spatafora J.W."/>
            <person name="Magnuson J.K."/>
            <person name="Baker S.E."/>
            <person name="Pomraning K.R."/>
        </authorList>
    </citation>
    <scope>NUCLEOTIDE SEQUENCE [LARGE SCALE GENOMIC DNA]</scope>
    <source>
        <strain evidence="2">CBS 10300</strain>
    </source>
</reference>
<evidence type="ECO:0000313" key="2">
    <source>
        <dbReference type="Proteomes" id="UP001489719"/>
    </source>
</evidence>
<protein>
    <submittedName>
        <fullName evidence="1">Uncharacterized protein</fullName>
    </submittedName>
</protein>
<organism evidence="1 2">
    <name type="scientific">Lipomyces orientalis</name>
    <dbReference type="NCBI Taxonomy" id="1233043"/>
    <lineage>
        <taxon>Eukaryota</taxon>
        <taxon>Fungi</taxon>
        <taxon>Dikarya</taxon>
        <taxon>Ascomycota</taxon>
        <taxon>Saccharomycotina</taxon>
        <taxon>Lipomycetes</taxon>
        <taxon>Lipomycetales</taxon>
        <taxon>Lipomycetaceae</taxon>
        <taxon>Lipomyces</taxon>
    </lineage>
</organism>
<keyword evidence="2" id="KW-1185">Reference proteome</keyword>
<dbReference type="Proteomes" id="UP001489719">
    <property type="component" value="Unassembled WGS sequence"/>
</dbReference>
<sequence length="184" mass="21812">MHQHLEEASLSERELRTTEYQRQVRIHTLELELQKKERAIDAMQQRFAQAVSSELATMEKLASELTRRWKLQNQVRELKGNIRVFCRVRPQDGIDVSDMASIKYSDRREIELTYPRNEATRLQPGAPTRPTSTCSHSTKCLIRGPRTKRSLMRFLRLSRVLWMDIMYEYSAMVKQDQEKLIQCR</sequence>
<evidence type="ECO:0000313" key="1">
    <source>
        <dbReference type="EMBL" id="KAK9318816.1"/>
    </source>
</evidence>
<comment type="caution">
    <text evidence="1">The sequence shown here is derived from an EMBL/GenBank/DDBJ whole genome shotgun (WGS) entry which is preliminary data.</text>
</comment>